<dbReference type="InterPro" id="IPR036388">
    <property type="entry name" value="WH-like_DNA-bd_sf"/>
</dbReference>
<evidence type="ECO:0000313" key="5">
    <source>
        <dbReference type="EMBL" id="GAA4615463.1"/>
    </source>
</evidence>
<name>A0ABP8TUJ9_9ACTN</name>
<dbReference type="Pfam" id="PF19361">
    <property type="entry name" value="DUF5937"/>
    <property type="match status" value="1"/>
</dbReference>
<reference evidence="6" key="1">
    <citation type="journal article" date="2019" name="Int. J. Syst. Evol. Microbiol.">
        <title>The Global Catalogue of Microorganisms (GCM) 10K type strain sequencing project: providing services to taxonomists for standard genome sequencing and annotation.</title>
        <authorList>
            <consortium name="The Broad Institute Genomics Platform"/>
            <consortium name="The Broad Institute Genome Sequencing Center for Infectious Disease"/>
            <person name="Wu L."/>
            <person name="Ma J."/>
        </authorList>
    </citation>
    <scope>NUCLEOTIDE SEQUENCE [LARGE SCALE GENOMIC DNA]</scope>
    <source>
        <strain evidence="6">JCM 17938</strain>
    </source>
</reference>
<evidence type="ECO:0000313" key="6">
    <source>
        <dbReference type="Proteomes" id="UP001500212"/>
    </source>
</evidence>
<proteinExistence type="predicted"/>
<accession>A0ABP8TUJ9</accession>
<keyword evidence="3" id="KW-0804">Transcription</keyword>
<keyword evidence="6" id="KW-1185">Reference proteome</keyword>
<dbReference type="SMART" id="SM00418">
    <property type="entry name" value="HTH_ARSR"/>
    <property type="match status" value="1"/>
</dbReference>
<keyword evidence="1" id="KW-0805">Transcription regulation</keyword>
<keyword evidence="2" id="KW-0238">DNA-binding</keyword>
<comment type="caution">
    <text evidence="5">The sequence shown here is derived from an EMBL/GenBank/DDBJ whole genome shotgun (WGS) entry which is preliminary data.</text>
</comment>
<organism evidence="5 6">
    <name type="scientific">Actinoallomurus liliacearum</name>
    <dbReference type="NCBI Taxonomy" id="1080073"/>
    <lineage>
        <taxon>Bacteria</taxon>
        <taxon>Bacillati</taxon>
        <taxon>Actinomycetota</taxon>
        <taxon>Actinomycetes</taxon>
        <taxon>Streptosporangiales</taxon>
        <taxon>Thermomonosporaceae</taxon>
        <taxon>Actinoallomurus</taxon>
    </lineage>
</organism>
<evidence type="ECO:0000259" key="4">
    <source>
        <dbReference type="SMART" id="SM00418"/>
    </source>
</evidence>
<dbReference type="PANTHER" id="PTHR43132">
    <property type="entry name" value="ARSENICAL RESISTANCE OPERON REPRESSOR ARSR-RELATED"/>
    <property type="match status" value="1"/>
</dbReference>
<dbReference type="InterPro" id="IPR051011">
    <property type="entry name" value="Metal_resp_trans_reg"/>
</dbReference>
<gene>
    <name evidence="5" type="ORF">GCM10023195_68170</name>
</gene>
<dbReference type="EMBL" id="BAABHJ010000028">
    <property type="protein sequence ID" value="GAA4615463.1"/>
    <property type="molecule type" value="Genomic_DNA"/>
</dbReference>
<protein>
    <submittedName>
        <fullName evidence="5">DUF5937 family protein</fullName>
    </submittedName>
</protein>
<dbReference type="CDD" id="cd00090">
    <property type="entry name" value="HTH_ARSR"/>
    <property type="match status" value="1"/>
</dbReference>
<feature type="domain" description="HTH arsR-type" evidence="4">
    <location>
        <begin position="269"/>
        <end position="344"/>
    </location>
</feature>
<dbReference type="SUPFAM" id="SSF46785">
    <property type="entry name" value="Winged helix' DNA-binding domain"/>
    <property type="match status" value="1"/>
</dbReference>
<dbReference type="Proteomes" id="UP001500212">
    <property type="component" value="Unassembled WGS sequence"/>
</dbReference>
<dbReference type="RefSeq" id="WP_345363804.1">
    <property type="nucleotide sequence ID" value="NZ_BAABHJ010000028.1"/>
</dbReference>
<dbReference type="Pfam" id="PF01022">
    <property type="entry name" value="HTH_5"/>
    <property type="match status" value="1"/>
</dbReference>
<dbReference type="InterPro" id="IPR045981">
    <property type="entry name" value="DUF5937"/>
</dbReference>
<dbReference type="InterPro" id="IPR011991">
    <property type="entry name" value="ArsR-like_HTH"/>
</dbReference>
<evidence type="ECO:0000256" key="3">
    <source>
        <dbReference type="ARBA" id="ARBA00023163"/>
    </source>
</evidence>
<dbReference type="Gene3D" id="1.10.10.10">
    <property type="entry name" value="Winged helix-like DNA-binding domain superfamily/Winged helix DNA-binding domain"/>
    <property type="match status" value="1"/>
</dbReference>
<evidence type="ECO:0000256" key="2">
    <source>
        <dbReference type="ARBA" id="ARBA00023125"/>
    </source>
</evidence>
<evidence type="ECO:0000256" key="1">
    <source>
        <dbReference type="ARBA" id="ARBA00023015"/>
    </source>
</evidence>
<sequence>MIEFLFAPDDVARVRFAFSPLWELMHSLRVLADPSRRALHLPWVRAVRPRLRGLDLTPLRALVPASGYMPDFLTPPPESPLPDFAAELARVRATPARRVAVEIRDVGKGAEGPAFHAPSSAEAFVRAGTDAAGLRARRRAMAEAPERALGEVADLIAAYWEAALEESWPRMRALLEGDVLRRSRALTERGAEGLFAGLHEAVRWHGDRLAVQRRWHHHGPLAGRGLVLVPSAFVWPAVSVMTPPYQPMLSYPAYGVATLWETAPAAPPDALAALIGRRRAALLLALTVPAPTTELAGRLAVTPGAISQHLGVLRACGLVTGHRVGRRVLYARTAAGDALAGAGGAVDEDALAEGR</sequence>
<dbReference type="InterPro" id="IPR036390">
    <property type="entry name" value="WH_DNA-bd_sf"/>
</dbReference>
<dbReference type="InterPro" id="IPR001845">
    <property type="entry name" value="HTH_ArsR_DNA-bd_dom"/>
</dbReference>
<dbReference type="PANTHER" id="PTHR43132:SF6">
    <property type="entry name" value="HTH-TYPE TRANSCRIPTIONAL REPRESSOR CZRA"/>
    <property type="match status" value="1"/>
</dbReference>